<dbReference type="SUPFAM" id="SSF47384">
    <property type="entry name" value="Homodimeric domain of signal transducing histidine kinase"/>
    <property type="match status" value="1"/>
</dbReference>
<dbReference type="PANTHER" id="PTHR43047:SF78">
    <property type="entry name" value="SENSORY_REGULATORY PROTEIN RPFC"/>
    <property type="match status" value="1"/>
</dbReference>
<dbReference type="InterPro" id="IPR011006">
    <property type="entry name" value="CheY-like_superfamily"/>
</dbReference>
<dbReference type="SMART" id="SM00387">
    <property type="entry name" value="HATPase_c"/>
    <property type="match status" value="1"/>
</dbReference>
<feature type="domain" description="PAC" evidence="11">
    <location>
        <begin position="632"/>
        <end position="683"/>
    </location>
</feature>
<evidence type="ECO:0000256" key="5">
    <source>
        <dbReference type="ARBA" id="ARBA00022777"/>
    </source>
</evidence>
<keyword evidence="4 12" id="KW-0808">Transferase</keyword>
<dbReference type="InterPro" id="IPR000700">
    <property type="entry name" value="PAS-assoc_C"/>
</dbReference>
<dbReference type="Pfam" id="PF00512">
    <property type="entry name" value="HisKA"/>
    <property type="match status" value="1"/>
</dbReference>
<dbReference type="PROSITE" id="PS50109">
    <property type="entry name" value="HIS_KIN"/>
    <property type="match status" value="1"/>
</dbReference>
<comment type="catalytic activity">
    <reaction evidence="1">
        <text>ATP + protein L-histidine = ADP + protein N-phospho-L-histidine.</text>
        <dbReference type="EC" id="2.7.13.3"/>
    </reaction>
</comment>
<dbReference type="OrthoDB" id="5442910at2"/>
<keyword evidence="7" id="KW-0812">Transmembrane</keyword>
<dbReference type="Pfam" id="PF00072">
    <property type="entry name" value="Response_reg"/>
    <property type="match status" value="1"/>
</dbReference>
<dbReference type="SMART" id="SM00448">
    <property type="entry name" value="REC"/>
    <property type="match status" value="1"/>
</dbReference>
<dbReference type="SMART" id="SM00091">
    <property type="entry name" value="PAS"/>
    <property type="match status" value="1"/>
</dbReference>
<dbReference type="SUPFAM" id="SSF52172">
    <property type="entry name" value="CheY-like"/>
    <property type="match status" value="1"/>
</dbReference>
<dbReference type="Pfam" id="PF02518">
    <property type="entry name" value="HATPase_c"/>
    <property type="match status" value="1"/>
</dbReference>
<dbReference type="Gene3D" id="3.40.50.2300">
    <property type="match status" value="3"/>
</dbReference>
<proteinExistence type="predicted"/>
<dbReference type="eggNOG" id="COG0642">
    <property type="taxonomic scope" value="Bacteria"/>
</dbReference>
<dbReference type="PROSITE" id="PS50112">
    <property type="entry name" value="PAS"/>
    <property type="match status" value="1"/>
</dbReference>
<dbReference type="KEGG" id="dvm:DvMF_1251"/>
<dbReference type="InterPro" id="IPR001789">
    <property type="entry name" value="Sig_transdc_resp-reg_receiver"/>
</dbReference>
<protein>
    <recommendedName>
        <fullName evidence="2">histidine kinase</fullName>
        <ecNumber evidence="2">2.7.13.3</ecNumber>
    </recommendedName>
</protein>
<evidence type="ECO:0000259" key="11">
    <source>
        <dbReference type="PROSITE" id="PS50113"/>
    </source>
</evidence>
<dbReference type="CDD" id="cd16922">
    <property type="entry name" value="HATPase_EvgS-ArcB-TorS-like"/>
    <property type="match status" value="1"/>
</dbReference>
<dbReference type="InterPro" id="IPR036097">
    <property type="entry name" value="HisK_dim/P_sf"/>
</dbReference>
<dbReference type="NCBIfam" id="TIGR00229">
    <property type="entry name" value="sensory_box"/>
    <property type="match status" value="1"/>
</dbReference>
<accession>B8DLD9</accession>
<feature type="domain" description="Response regulatory" evidence="9">
    <location>
        <begin position="973"/>
        <end position="1092"/>
    </location>
</feature>
<dbReference type="GO" id="GO:0000155">
    <property type="term" value="F:phosphorelay sensor kinase activity"/>
    <property type="evidence" value="ECO:0007669"/>
    <property type="project" value="InterPro"/>
</dbReference>
<gene>
    <name evidence="12" type="ordered locus">DvMF_1251</name>
</gene>
<feature type="modified residue" description="4-aspartylphosphate" evidence="6">
    <location>
        <position position="1022"/>
    </location>
</feature>
<feature type="domain" description="Histidine kinase" evidence="8">
    <location>
        <begin position="701"/>
        <end position="923"/>
    </location>
</feature>
<evidence type="ECO:0000256" key="2">
    <source>
        <dbReference type="ARBA" id="ARBA00012438"/>
    </source>
</evidence>
<dbReference type="PRINTS" id="PR00344">
    <property type="entry name" value="BCTRLSENSOR"/>
</dbReference>
<dbReference type="PROSITE" id="PS50110">
    <property type="entry name" value="RESPONSE_REGULATORY"/>
    <property type="match status" value="1"/>
</dbReference>
<dbReference type="Gene3D" id="3.30.565.10">
    <property type="entry name" value="Histidine kinase-like ATPase, C-terminal domain"/>
    <property type="match status" value="1"/>
</dbReference>
<name>B8DLD9_NITV9</name>
<dbReference type="InterPro" id="IPR036890">
    <property type="entry name" value="HATPase_C_sf"/>
</dbReference>
<keyword evidence="3 6" id="KW-0597">Phosphoprotein</keyword>
<evidence type="ECO:0000256" key="6">
    <source>
        <dbReference type="PROSITE-ProRule" id="PRU00169"/>
    </source>
</evidence>
<dbReference type="Pfam" id="PF13188">
    <property type="entry name" value="PAS_8"/>
    <property type="match status" value="1"/>
</dbReference>
<dbReference type="EC" id="2.7.13.3" evidence="2"/>
<dbReference type="HOGENOM" id="CLU_283100_0_0_7"/>
<dbReference type="Gene3D" id="1.10.287.130">
    <property type="match status" value="1"/>
</dbReference>
<dbReference type="PROSITE" id="PS50113">
    <property type="entry name" value="PAC"/>
    <property type="match status" value="1"/>
</dbReference>
<dbReference type="InterPro" id="IPR035965">
    <property type="entry name" value="PAS-like_dom_sf"/>
</dbReference>
<dbReference type="FunFam" id="3.30.565.10:FF:000010">
    <property type="entry name" value="Sensor histidine kinase RcsC"/>
    <property type="match status" value="1"/>
</dbReference>
<organism evidence="12">
    <name type="scientific">Nitratidesulfovibrio vulgaris (strain DSM 19637 / Miyazaki F)</name>
    <name type="common">Desulfovibrio vulgaris</name>
    <dbReference type="NCBI Taxonomy" id="883"/>
    <lineage>
        <taxon>Bacteria</taxon>
        <taxon>Pseudomonadati</taxon>
        <taxon>Thermodesulfobacteriota</taxon>
        <taxon>Desulfovibrionia</taxon>
        <taxon>Desulfovibrionales</taxon>
        <taxon>Desulfovibrionaceae</taxon>
        <taxon>Nitratidesulfovibrio</taxon>
    </lineage>
</organism>
<evidence type="ECO:0000256" key="7">
    <source>
        <dbReference type="SAM" id="Phobius"/>
    </source>
</evidence>
<evidence type="ECO:0000256" key="3">
    <source>
        <dbReference type="ARBA" id="ARBA00022553"/>
    </source>
</evidence>
<dbReference type="InterPro" id="IPR005467">
    <property type="entry name" value="His_kinase_dom"/>
</dbReference>
<reference evidence="12" key="1">
    <citation type="submission" date="2008-10" db="EMBL/GenBank/DDBJ databases">
        <title>Complete sequence of Desulfovibrio vulgaris str. 'Miyazaki F'.</title>
        <authorList>
            <person name="Lucas S."/>
            <person name="Copeland A."/>
            <person name="Lapidus A."/>
            <person name="Glavina del Rio T."/>
            <person name="Dalin E."/>
            <person name="Tice H."/>
            <person name="Bruce D."/>
            <person name="Goodwin L."/>
            <person name="Pitluck S."/>
            <person name="Sims D."/>
            <person name="Brettin T."/>
            <person name="Detter J.C."/>
            <person name="Han C."/>
            <person name="Larimer F."/>
            <person name="Land M."/>
            <person name="Hauser L."/>
            <person name="Kyrpides N."/>
            <person name="Mikhailova N."/>
            <person name="Hazen T.C."/>
            <person name="Richardson P."/>
        </authorList>
    </citation>
    <scope>NUCLEOTIDE SEQUENCE</scope>
    <source>
        <strain evidence="12">Miyazaki F</strain>
    </source>
</reference>
<evidence type="ECO:0000259" key="9">
    <source>
        <dbReference type="PROSITE" id="PS50110"/>
    </source>
</evidence>
<evidence type="ECO:0000259" key="8">
    <source>
        <dbReference type="PROSITE" id="PS50109"/>
    </source>
</evidence>
<dbReference type="eggNOG" id="COG2984">
    <property type="taxonomic scope" value="Bacteria"/>
</dbReference>
<evidence type="ECO:0000256" key="1">
    <source>
        <dbReference type="ARBA" id="ARBA00000085"/>
    </source>
</evidence>
<dbReference type="InterPro" id="IPR004358">
    <property type="entry name" value="Sig_transdc_His_kin-like_C"/>
</dbReference>
<dbReference type="EMBL" id="CP001197">
    <property type="protein sequence ID" value="ACL08201.1"/>
    <property type="molecule type" value="Genomic_DNA"/>
</dbReference>
<dbReference type="SUPFAM" id="SSF55785">
    <property type="entry name" value="PYP-like sensor domain (PAS domain)"/>
    <property type="match status" value="2"/>
</dbReference>
<feature type="transmembrane region" description="Helical" evidence="7">
    <location>
        <begin position="403"/>
        <end position="423"/>
    </location>
</feature>
<dbReference type="Gene3D" id="3.30.450.20">
    <property type="entry name" value="PAS domain"/>
    <property type="match status" value="2"/>
</dbReference>
<dbReference type="AlphaFoldDB" id="B8DLD9"/>
<dbReference type="CDD" id="cd17546">
    <property type="entry name" value="REC_hyHK_CKI1_RcsC-like"/>
    <property type="match status" value="1"/>
</dbReference>
<sequence>MSTRTACRVFSPHATGIATPRPPAARTALRLPSATAFGPAFGPAFCPVSALISALTSTLTSALLSIAACAFLLAAWPAPGLAAPQRALLISSYHPAFPTFFQQIDGIRSELDPAGVALDVEFMDSKRFNDPRNQAHFLDHLRYKLSRVAPYDVIITSDDNALNLALEHRDALFPATPVVFCGVNNVALAQGLSGAPAFTGVIEAVSMQETLELIRLLRPRGTIHAISDATLSGRADMLTFRELAARNVPAPSRELSLENLTWDDLARRVAALPGTDAILLLSAYEDAAGAPRPFEESLAFILRHADAPVFHLWEHGLGKGLAGGKVISHFEQGRIAAQLALRIMNGASPGDIPVIEGDAANRYIFDHQVLARFGIAESQLPPGSRILNAPSSPWVVYRRELRVAAAALVVILALTLFLIFHVIRLRQARTDVRHSEERYRILFDQSPVGIAHFDGEGGIIALNAKFQEIVGAPRHKVLGLNMLHDVRDPEMLRAVRTAFEGGIGRYEGSYTSVAGRKTTLVSCILKCIFAPGGRHLYGLIMAEDLTERRRAEDTLREREMFLLETQRITRVGGWKAGTRSDRLVWTDEVNRILEVPPDYKPGLAESISFYAPEYRPGVWQMLQTVARDGTPVDLECEVVTSLGARKWTHLRAVGRVEEHGEQLILGTLQDITERKTAEIELLNAKLRAEAASKAKSEFLANMSHEIRTPLNGILGMLQLMHTTRLGAEQADYADIAIQSGRRLARLLSDMLDLSRIESGKLDIRHVPFQLAAAVQQVVELFLPISLQAGIRLDVRMDPTTPETLLGDIVRVQQVLTNLLGNSFKFTRIGGITLAVHRLPPPHAPACRVLFTISDTGCGIPEDKLGELFEPFTQASNGMRRSHQGAGLGLSICKRLVHLMGGEITIESEEGAGTTACVSLPFTLVPDTGERTEVPDTANAPDLPDVPSVAGVSGMPGAQGAAPAPRSDAALPCRILLVEDDPVTQLAVRRMLEKAGHTVTVAGDGRAGLNALAGGSFDMVLMDIQMPTMDGMEAVARIRKGEAGPDRAGIPIVALTAYAMEGDRERFMGAGMDAYATKPTDMDTLHAVIGRLCGQGQTTRQG</sequence>
<feature type="transmembrane region" description="Helical" evidence="7">
    <location>
        <begin position="51"/>
        <end position="76"/>
    </location>
</feature>
<evidence type="ECO:0000256" key="4">
    <source>
        <dbReference type="ARBA" id="ARBA00022679"/>
    </source>
</evidence>
<dbReference type="InterPro" id="IPR000014">
    <property type="entry name" value="PAS"/>
</dbReference>
<dbReference type="PANTHER" id="PTHR43047">
    <property type="entry name" value="TWO-COMPONENT HISTIDINE PROTEIN KINASE"/>
    <property type="match status" value="1"/>
</dbReference>
<dbReference type="CDD" id="cd00082">
    <property type="entry name" value="HisKA"/>
    <property type="match status" value="1"/>
</dbReference>
<dbReference type="STRING" id="883.DvMF_1251"/>
<keyword evidence="7" id="KW-1133">Transmembrane helix</keyword>
<feature type="domain" description="PAS" evidence="10">
    <location>
        <begin position="435"/>
        <end position="506"/>
    </location>
</feature>
<keyword evidence="7" id="KW-0472">Membrane</keyword>
<dbReference type="SMART" id="SM00388">
    <property type="entry name" value="HisKA"/>
    <property type="match status" value="1"/>
</dbReference>
<dbReference type="InterPro" id="IPR003661">
    <property type="entry name" value="HisK_dim/P_dom"/>
</dbReference>
<dbReference type="InterPro" id="IPR003594">
    <property type="entry name" value="HATPase_dom"/>
</dbReference>
<evidence type="ECO:0000259" key="10">
    <source>
        <dbReference type="PROSITE" id="PS50112"/>
    </source>
</evidence>
<keyword evidence="5 12" id="KW-0418">Kinase</keyword>
<dbReference type="SUPFAM" id="SSF55874">
    <property type="entry name" value="ATPase domain of HSP90 chaperone/DNA topoisomerase II/histidine kinase"/>
    <property type="match status" value="1"/>
</dbReference>
<evidence type="ECO:0000313" key="12">
    <source>
        <dbReference type="EMBL" id="ACL08201.1"/>
    </source>
</evidence>